<dbReference type="EMBL" id="CM020618">
    <property type="protein sequence ID" value="KAK1860687.1"/>
    <property type="molecule type" value="Genomic_DNA"/>
</dbReference>
<protein>
    <submittedName>
        <fullName evidence="1">Uncharacterized protein</fullName>
    </submittedName>
</protein>
<reference evidence="1" key="1">
    <citation type="submission" date="2019-11" db="EMBL/GenBank/DDBJ databases">
        <title>Nori genome reveals adaptations in red seaweeds to the harsh intertidal environment.</title>
        <authorList>
            <person name="Wang D."/>
            <person name="Mao Y."/>
        </authorList>
    </citation>
    <scope>NUCLEOTIDE SEQUENCE</scope>
    <source>
        <tissue evidence="1">Gametophyte</tissue>
    </source>
</reference>
<evidence type="ECO:0000313" key="2">
    <source>
        <dbReference type="Proteomes" id="UP000798662"/>
    </source>
</evidence>
<organism evidence="1 2">
    <name type="scientific">Pyropia yezoensis</name>
    <name type="common">Susabi-nori</name>
    <name type="synonym">Porphyra yezoensis</name>
    <dbReference type="NCBI Taxonomy" id="2788"/>
    <lineage>
        <taxon>Eukaryota</taxon>
        <taxon>Rhodophyta</taxon>
        <taxon>Bangiophyceae</taxon>
        <taxon>Bangiales</taxon>
        <taxon>Bangiaceae</taxon>
        <taxon>Pyropia</taxon>
    </lineage>
</organism>
<dbReference type="Proteomes" id="UP000798662">
    <property type="component" value="Chromosome 1"/>
</dbReference>
<evidence type="ECO:0000313" key="1">
    <source>
        <dbReference type="EMBL" id="KAK1860687.1"/>
    </source>
</evidence>
<gene>
    <name evidence="1" type="ORF">I4F81_003275</name>
</gene>
<sequence length="550" mass="56532">MPSSPHPLHLVPIHPSCTLSLPLSSFSADACHCPPSRPARLSRCLLARPPIHPLRRHPLMVAFVPAPLSLTHSVRNCVWAATVRRGRRLPFPAAPRRFAGPPLRRILDMAAPAADGPGIAAATSTTTTTTSPFNAAGATGVAVSPAEAAAYAHAVTAAFTRFPFVAPRGTRNGHLQTILGYLLPRPPAVAYSRRRLLGVDGDPFDVDLAVPPGVTLPPPSPLPDIAATAGAAEVTASSPSSSPRSAVVAAAVAALGPLGAGSHPVAIVCHGLESSSSAIHTVRIVAPLLAAGWVVLALNSRGCSGTPASSPRMYHASFSDDLGLLVEAVGAGVAAGPLGHPSRAVIALSGFSLGANIVTHYIGTLGDDAPAAGIRAAAVACVPFDPAACQPRIDGGICRTLYADRFVGTIKAKAEVVVDALGGDEAAARVFDVARVRAATTIGDIDDAFIAPVFGFDGKEGYYAASNTVPLLRRVAVPLLAVNNMDDPFFEPTALPSEADVAGAPVILSYNDHGGHCGFFSSPVGGNTYMGTELARFLNHARDTWASRQP</sequence>
<comment type="caution">
    <text evidence="1">The sequence shown here is derived from an EMBL/GenBank/DDBJ whole genome shotgun (WGS) entry which is preliminary data.</text>
</comment>
<accession>A0ACC3BS19</accession>
<name>A0ACC3BS19_PYRYE</name>
<keyword evidence="2" id="KW-1185">Reference proteome</keyword>
<proteinExistence type="predicted"/>